<gene>
    <name evidence="1" type="ORF">O181_124529</name>
</gene>
<dbReference type="Proteomes" id="UP000765509">
    <property type="component" value="Unassembled WGS sequence"/>
</dbReference>
<dbReference type="EMBL" id="AVOT02119137">
    <property type="protein sequence ID" value="MBW0584814.1"/>
    <property type="molecule type" value="Genomic_DNA"/>
</dbReference>
<reference evidence="1" key="1">
    <citation type="submission" date="2021-03" db="EMBL/GenBank/DDBJ databases">
        <title>Draft genome sequence of rust myrtle Austropuccinia psidii MF-1, a brazilian biotype.</title>
        <authorList>
            <person name="Quecine M.C."/>
            <person name="Pachon D.M.R."/>
            <person name="Bonatelli M.L."/>
            <person name="Correr F.H."/>
            <person name="Franceschini L.M."/>
            <person name="Leite T.F."/>
            <person name="Margarido G.R.A."/>
            <person name="Almeida C.A."/>
            <person name="Ferrarezi J.A."/>
            <person name="Labate C.A."/>
        </authorList>
    </citation>
    <scope>NUCLEOTIDE SEQUENCE</scope>
    <source>
        <strain evidence="1">MF-1</strain>
    </source>
</reference>
<dbReference type="OrthoDB" id="420169at2759"/>
<feature type="non-terminal residue" evidence="1">
    <location>
        <position position="1"/>
    </location>
</feature>
<proteinExistence type="predicted"/>
<evidence type="ECO:0000313" key="2">
    <source>
        <dbReference type="Proteomes" id="UP000765509"/>
    </source>
</evidence>
<keyword evidence="2" id="KW-1185">Reference proteome</keyword>
<accession>A0A9Q3KSA6</accession>
<sequence>TTNSHMLRWKISIQEYRGNMNLIYKEGKSHSNADGLSRWPLDKVKDNPDYEPSLASKIPTHLMEIDSKRNFKLSEWELGGGTSYKDHIGPEETETLKVGISSSELQN</sequence>
<organism evidence="1 2">
    <name type="scientific">Austropuccinia psidii MF-1</name>
    <dbReference type="NCBI Taxonomy" id="1389203"/>
    <lineage>
        <taxon>Eukaryota</taxon>
        <taxon>Fungi</taxon>
        <taxon>Dikarya</taxon>
        <taxon>Basidiomycota</taxon>
        <taxon>Pucciniomycotina</taxon>
        <taxon>Pucciniomycetes</taxon>
        <taxon>Pucciniales</taxon>
        <taxon>Sphaerophragmiaceae</taxon>
        <taxon>Austropuccinia</taxon>
    </lineage>
</organism>
<comment type="caution">
    <text evidence="1">The sequence shown here is derived from an EMBL/GenBank/DDBJ whole genome shotgun (WGS) entry which is preliminary data.</text>
</comment>
<dbReference type="AlphaFoldDB" id="A0A9Q3KSA6"/>
<evidence type="ECO:0000313" key="1">
    <source>
        <dbReference type="EMBL" id="MBW0584814.1"/>
    </source>
</evidence>
<name>A0A9Q3KSA6_9BASI</name>
<protein>
    <submittedName>
        <fullName evidence="1">Uncharacterized protein</fullName>
    </submittedName>
</protein>